<proteinExistence type="predicted"/>
<evidence type="ECO:0000313" key="2">
    <source>
        <dbReference type="Proteomes" id="UP000001302"/>
    </source>
</evidence>
<dbReference type="KEGG" id="pbr:PB2503_03672"/>
<keyword evidence="2" id="KW-1185">Reference proteome</keyword>
<sequence>MTFTETFGGFVCEGDAIHCEKDGYHVTARIVRDDCPDAPDERQDGFWPSLYKDAPGFIGPGKNFRQRFDDAQARAEHIMEAWRKDDWFYCGVVLSVSFAKIHLLDHAASLWGVEANYPDTDNSYLTETANELLAEALDAARAEQARLCATLCNQDTATC</sequence>
<dbReference type="OrthoDB" id="7619050at2"/>
<reference evidence="1 2" key="2">
    <citation type="journal article" date="2011" name="J. Bacteriol.">
        <title>Complete genome sequence of strain HTCC2503T of Parvularcula bermudensis, the type species of the order "Parvularculales" in the class Alphaproteobacteria.</title>
        <authorList>
            <person name="Oh H.M."/>
            <person name="Kang I."/>
            <person name="Vergin K.L."/>
            <person name="Kang D."/>
            <person name="Rhee K.H."/>
            <person name="Giovannoni S.J."/>
            <person name="Cho J.C."/>
        </authorList>
    </citation>
    <scope>NUCLEOTIDE SEQUENCE [LARGE SCALE GENOMIC DNA]</scope>
    <source>
        <strain evidence="2">ATCC BAA-594 / HTCC2503 / KCTC 12087</strain>
    </source>
</reference>
<evidence type="ECO:0000313" key="1">
    <source>
        <dbReference type="EMBL" id="ADM08809.1"/>
    </source>
</evidence>
<name>E0TDY8_PARBH</name>
<dbReference type="AlphaFoldDB" id="E0TDY8"/>
<gene>
    <name evidence="1" type="ordered locus">PB2503_03672</name>
</gene>
<dbReference type="HOGENOM" id="CLU_1676166_0_0_5"/>
<reference evidence="2" key="1">
    <citation type="submission" date="2010-08" db="EMBL/GenBank/DDBJ databases">
        <title>Genome sequence of Parvularcula bermudensis HTCC2503.</title>
        <authorList>
            <person name="Kang D.-M."/>
            <person name="Oh H.-M."/>
            <person name="Cho J.-C."/>
        </authorList>
    </citation>
    <scope>NUCLEOTIDE SEQUENCE [LARGE SCALE GENOMIC DNA]</scope>
    <source>
        <strain evidence="2">ATCC BAA-594 / HTCC2503 / KCTC 12087</strain>
    </source>
</reference>
<dbReference type="STRING" id="314260.PB2503_03672"/>
<dbReference type="Proteomes" id="UP000001302">
    <property type="component" value="Chromosome"/>
</dbReference>
<dbReference type="EMBL" id="CP002156">
    <property type="protein sequence ID" value="ADM08809.1"/>
    <property type="molecule type" value="Genomic_DNA"/>
</dbReference>
<dbReference type="RefSeq" id="WP_013299783.1">
    <property type="nucleotide sequence ID" value="NC_014414.1"/>
</dbReference>
<organism evidence="1 2">
    <name type="scientific">Parvularcula bermudensis (strain ATCC BAA-594 / HTCC2503 / KCTC 12087)</name>
    <dbReference type="NCBI Taxonomy" id="314260"/>
    <lineage>
        <taxon>Bacteria</taxon>
        <taxon>Pseudomonadati</taxon>
        <taxon>Pseudomonadota</taxon>
        <taxon>Alphaproteobacteria</taxon>
        <taxon>Parvularculales</taxon>
        <taxon>Parvularculaceae</taxon>
        <taxon>Parvularcula</taxon>
    </lineage>
</organism>
<protein>
    <submittedName>
        <fullName evidence="1">Uncharacterized protein</fullName>
    </submittedName>
</protein>
<accession>E0TDY8</accession>